<feature type="domain" description="Acyl-CoA oxidase/dehydrogenase middle" evidence="8">
    <location>
        <begin position="143"/>
        <end position="179"/>
    </location>
</feature>
<evidence type="ECO:0008006" key="12">
    <source>
        <dbReference type="Google" id="ProtNLM"/>
    </source>
</evidence>
<keyword evidence="4 6" id="KW-0274">FAD</keyword>
<dbReference type="Proteomes" id="UP001305414">
    <property type="component" value="Unassembled WGS sequence"/>
</dbReference>
<dbReference type="AlphaFoldDB" id="A0AAN7U407"/>
<dbReference type="SUPFAM" id="SSF47203">
    <property type="entry name" value="Acyl-CoA dehydrogenase C-terminal domain-like"/>
    <property type="match status" value="1"/>
</dbReference>
<evidence type="ECO:0000259" key="9">
    <source>
        <dbReference type="Pfam" id="PF02771"/>
    </source>
</evidence>
<name>A0AAN7U407_9PEZI</name>
<sequence length="456" mass="50046">MGLPSAYYTDSHHKFQKAIRPFIQKHLLDYAIEWERAETAPDHVFCEFSEANMLLPTLPAPLPVAWLKRLGIYELLGGLKVEDFDYMHSLIFIDEMARSGLTGPSGSLTTGFAFGIPPIIKFGDQTLQERVLPDLLTGKKRCCIAITEPDAGSDVANITTMAVKSSCGKYYIVNGTKKWHVSLSSCSLGPSHPFRKIILSFALPRLGRITNGIWSDYATMAVRTGPPGSGASGLSLLVVPLKGYPGVSMRRLKVAGQVSAGTTYIELDDVEVPAENLIGVEGMGMRYIMTNFNHERLVVAIGVTRQARVALATTFEYVMKREAFGKPLMDQPVVRHRLAKAGGLLESQWAWVEQFAYQMLRMPKEDADRELGGMTGLLKAQAGMIFHECASTAVLLFGGNGYTRSGQGELVEMIYREVPGARIPGGSEDVLLDLAVRQLVKIYQAKTKALEAKAKI</sequence>
<feature type="domain" description="Acyl-CoA dehydrogenase/oxidase N-terminal" evidence="9">
    <location>
        <begin position="9"/>
        <end position="139"/>
    </location>
</feature>
<evidence type="ECO:0000256" key="5">
    <source>
        <dbReference type="ARBA" id="ARBA00023002"/>
    </source>
</evidence>
<organism evidence="10 11">
    <name type="scientific">Xylaria bambusicola</name>
    <dbReference type="NCBI Taxonomy" id="326684"/>
    <lineage>
        <taxon>Eukaryota</taxon>
        <taxon>Fungi</taxon>
        <taxon>Dikarya</taxon>
        <taxon>Ascomycota</taxon>
        <taxon>Pezizomycotina</taxon>
        <taxon>Sordariomycetes</taxon>
        <taxon>Xylariomycetidae</taxon>
        <taxon>Xylariales</taxon>
        <taxon>Xylariaceae</taxon>
        <taxon>Xylaria</taxon>
    </lineage>
</organism>
<dbReference type="GO" id="GO:0033539">
    <property type="term" value="P:fatty acid beta-oxidation using acyl-CoA dehydrogenase"/>
    <property type="evidence" value="ECO:0007669"/>
    <property type="project" value="TreeGrafter"/>
</dbReference>
<protein>
    <recommendedName>
        <fullName evidence="12">Acyl-CoA dehydrogenase</fullName>
    </recommendedName>
</protein>
<dbReference type="GO" id="GO:0003995">
    <property type="term" value="F:acyl-CoA dehydrogenase activity"/>
    <property type="evidence" value="ECO:0007669"/>
    <property type="project" value="TreeGrafter"/>
</dbReference>
<evidence type="ECO:0000256" key="1">
    <source>
        <dbReference type="ARBA" id="ARBA00001974"/>
    </source>
</evidence>
<comment type="cofactor">
    <cofactor evidence="1 6">
        <name>FAD</name>
        <dbReference type="ChEBI" id="CHEBI:57692"/>
    </cofactor>
</comment>
<evidence type="ECO:0000256" key="6">
    <source>
        <dbReference type="RuleBase" id="RU362125"/>
    </source>
</evidence>
<feature type="domain" description="Acyl-CoA dehydrogenase/oxidase C-terminal" evidence="7">
    <location>
        <begin position="282"/>
        <end position="439"/>
    </location>
</feature>
<comment type="caution">
    <text evidence="10">The sequence shown here is derived from an EMBL/GenBank/DDBJ whole genome shotgun (WGS) entry which is preliminary data.</text>
</comment>
<dbReference type="GO" id="GO:0050660">
    <property type="term" value="F:flavin adenine dinucleotide binding"/>
    <property type="evidence" value="ECO:0007669"/>
    <property type="project" value="InterPro"/>
</dbReference>
<dbReference type="Gene3D" id="1.10.540.10">
    <property type="entry name" value="Acyl-CoA dehydrogenase/oxidase, N-terminal domain"/>
    <property type="match status" value="1"/>
</dbReference>
<keyword evidence="3 6" id="KW-0285">Flavoprotein</keyword>
<dbReference type="Pfam" id="PF00441">
    <property type="entry name" value="Acyl-CoA_dh_1"/>
    <property type="match status" value="1"/>
</dbReference>
<evidence type="ECO:0000313" key="11">
    <source>
        <dbReference type="Proteomes" id="UP001305414"/>
    </source>
</evidence>
<dbReference type="SUPFAM" id="SSF56645">
    <property type="entry name" value="Acyl-CoA dehydrogenase NM domain-like"/>
    <property type="match status" value="2"/>
</dbReference>
<dbReference type="InterPro" id="IPR009100">
    <property type="entry name" value="AcylCoA_DH/oxidase_NM_dom_sf"/>
</dbReference>
<dbReference type="Gene3D" id="1.20.140.10">
    <property type="entry name" value="Butyryl-CoA Dehydrogenase, subunit A, domain 3"/>
    <property type="match status" value="1"/>
</dbReference>
<gene>
    <name evidence="10" type="ORF">RRF57_000551</name>
</gene>
<evidence type="ECO:0000256" key="3">
    <source>
        <dbReference type="ARBA" id="ARBA00022630"/>
    </source>
</evidence>
<evidence type="ECO:0000259" key="8">
    <source>
        <dbReference type="Pfam" id="PF02770"/>
    </source>
</evidence>
<dbReference type="Pfam" id="PF02771">
    <property type="entry name" value="Acyl-CoA_dh_N"/>
    <property type="match status" value="1"/>
</dbReference>
<keyword evidence="5 6" id="KW-0560">Oxidoreductase</keyword>
<accession>A0AAN7U407</accession>
<proteinExistence type="inferred from homology"/>
<evidence type="ECO:0000256" key="4">
    <source>
        <dbReference type="ARBA" id="ARBA00022827"/>
    </source>
</evidence>
<dbReference type="InterPro" id="IPR006091">
    <property type="entry name" value="Acyl-CoA_Oxase/DH_mid-dom"/>
</dbReference>
<comment type="similarity">
    <text evidence="2 6">Belongs to the acyl-CoA dehydrogenase family.</text>
</comment>
<dbReference type="Pfam" id="PF02770">
    <property type="entry name" value="Acyl-CoA_dh_M"/>
    <property type="match status" value="1"/>
</dbReference>
<dbReference type="InterPro" id="IPR046373">
    <property type="entry name" value="Acyl-CoA_Oxase/DH_mid-dom_sf"/>
</dbReference>
<dbReference type="InterPro" id="IPR037069">
    <property type="entry name" value="AcylCoA_DH/ox_N_sf"/>
</dbReference>
<dbReference type="GO" id="GO:0005737">
    <property type="term" value="C:cytoplasm"/>
    <property type="evidence" value="ECO:0007669"/>
    <property type="project" value="TreeGrafter"/>
</dbReference>
<dbReference type="PANTHER" id="PTHR48083:SF15">
    <property type="entry name" value="ACYL-COA DEHYDROGENASE APDG"/>
    <property type="match status" value="1"/>
</dbReference>
<evidence type="ECO:0000259" key="7">
    <source>
        <dbReference type="Pfam" id="PF00441"/>
    </source>
</evidence>
<dbReference type="InterPro" id="IPR036250">
    <property type="entry name" value="AcylCo_DH-like_C"/>
</dbReference>
<dbReference type="InterPro" id="IPR009075">
    <property type="entry name" value="AcylCo_DH/oxidase_C"/>
</dbReference>
<reference evidence="10 11" key="1">
    <citation type="submission" date="2023-10" db="EMBL/GenBank/DDBJ databases">
        <title>Draft genome sequence of Xylaria bambusicola isolate GMP-LS, the root and basal stem rot pathogen of sugarcane in Indonesia.</title>
        <authorList>
            <person name="Selvaraj P."/>
            <person name="Muralishankar V."/>
            <person name="Muruganantham S."/>
            <person name="Sp S."/>
            <person name="Haryani S."/>
            <person name="Lau K.J.X."/>
            <person name="Naqvi N.I."/>
        </authorList>
    </citation>
    <scope>NUCLEOTIDE SEQUENCE [LARGE SCALE GENOMIC DNA]</scope>
    <source>
        <strain evidence="10">GMP-LS</strain>
    </source>
</reference>
<dbReference type="EMBL" id="JAWHQM010000002">
    <property type="protein sequence ID" value="KAK5624835.1"/>
    <property type="molecule type" value="Genomic_DNA"/>
</dbReference>
<dbReference type="Gene3D" id="2.40.110.10">
    <property type="entry name" value="Butyryl-CoA Dehydrogenase, subunit A, domain 2"/>
    <property type="match status" value="1"/>
</dbReference>
<dbReference type="PANTHER" id="PTHR48083">
    <property type="entry name" value="MEDIUM-CHAIN SPECIFIC ACYL-COA DEHYDROGENASE, MITOCHONDRIAL-RELATED"/>
    <property type="match status" value="1"/>
</dbReference>
<dbReference type="InterPro" id="IPR050741">
    <property type="entry name" value="Acyl-CoA_dehydrogenase"/>
</dbReference>
<dbReference type="InterPro" id="IPR013786">
    <property type="entry name" value="AcylCoA_DH/ox_N"/>
</dbReference>
<evidence type="ECO:0000256" key="2">
    <source>
        <dbReference type="ARBA" id="ARBA00009347"/>
    </source>
</evidence>
<keyword evidence="11" id="KW-1185">Reference proteome</keyword>
<evidence type="ECO:0000313" key="10">
    <source>
        <dbReference type="EMBL" id="KAK5624835.1"/>
    </source>
</evidence>